<dbReference type="OrthoDB" id="3289425at2759"/>
<reference evidence="1 2" key="1">
    <citation type="submission" date="2014-04" db="EMBL/GenBank/DDBJ databases">
        <authorList>
            <consortium name="DOE Joint Genome Institute"/>
            <person name="Kuo A."/>
            <person name="Girlanda M."/>
            <person name="Perotto S."/>
            <person name="Kohler A."/>
            <person name="Nagy L.G."/>
            <person name="Floudas D."/>
            <person name="Copeland A."/>
            <person name="Barry K.W."/>
            <person name="Cichocki N."/>
            <person name="Veneault-Fourrey C."/>
            <person name="LaButti K."/>
            <person name="Lindquist E.A."/>
            <person name="Lipzen A."/>
            <person name="Lundell T."/>
            <person name="Morin E."/>
            <person name="Murat C."/>
            <person name="Sun H."/>
            <person name="Tunlid A."/>
            <person name="Henrissat B."/>
            <person name="Grigoriev I.V."/>
            <person name="Hibbett D.S."/>
            <person name="Martin F."/>
            <person name="Nordberg H.P."/>
            <person name="Cantor M.N."/>
            <person name="Hua S.X."/>
        </authorList>
    </citation>
    <scope>NUCLEOTIDE SEQUENCE [LARGE SCALE GENOMIC DNA]</scope>
    <source>
        <strain evidence="1 2">MUT 4182</strain>
    </source>
</reference>
<dbReference type="Proteomes" id="UP000054248">
    <property type="component" value="Unassembled WGS sequence"/>
</dbReference>
<reference evidence="2" key="2">
    <citation type="submission" date="2015-01" db="EMBL/GenBank/DDBJ databases">
        <title>Evolutionary Origins and Diversification of the Mycorrhizal Mutualists.</title>
        <authorList>
            <consortium name="DOE Joint Genome Institute"/>
            <consortium name="Mycorrhizal Genomics Consortium"/>
            <person name="Kohler A."/>
            <person name="Kuo A."/>
            <person name="Nagy L.G."/>
            <person name="Floudas D."/>
            <person name="Copeland A."/>
            <person name="Barry K.W."/>
            <person name="Cichocki N."/>
            <person name="Veneault-Fourrey C."/>
            <person name="LaButti K."/>
            <person name="Lindquist E.A."/>
            <person name="Lipzen A."/>
            <person name="Lundell T."/>
            <person name="Morin E."/>
            <person name="Murat C."/>
            <person name="Riley R."/>
            <person name="Ohm R."/>
            <person name="Sun H."/>
            <person name="Tunlid A."/>
            <person name="Henrissat B."/>
            <person name="Grigoriev I.V."/>
            <person name="Hibbett D.S."/>
            <person name="Martin F."/>
        </authorList>
    </citation>
    <scope>NUCLEOTIDE SEQUENCE [LARGE SCALE GENOMIC DNA]</scope>
    <source>
        <strain evidence="2">MUT 4182</strain>
    </source>
</reference>
<evidence type="ECO:0000313" key="2">
    <source>
        <dbReference type="Proteomes" id="UP000054248"/>
    </source>
</evidence>
<accession>A0A0C3QCM1</accession>
<dbReference type="EMBL" id="KN822994">
    <property type="protein sequence ID" value="KIO28505.1"/>
    <property type="molecule type" value="Genomic_DNA"/>
</dbReference>
<organism evidence="1 2">
    <name type="scientific">Tulasnella calospora MUT 4182</name>
    <dbReference type="NCBI Taxonomy" id="1051891"/>
    <lineage>
        <taxon>Eukaryota</taxon>
        <taxon>Fungi</taxon>
        <taxon>Dikarya</taxon>
        <taxon>Basidiomycota</taxon>
        <taxon>Agaricomycotina</taxon>
        <taxon>Agaricomycetes</taxon>
        <taxon>Cantharellales</taxon>
        <taxon>Tulasnellaceae</taxon>
        <taxon>Tulasnella</taxon>
    </lineage>
</organism>
<protein>
    <recommendedName>
        <fullName evidence="3">F-box domain-containing protein</fullName>
    </recommendedName>
</protein>
<name>A0A0C3QCM1_9AGAM</name>
<dbReference type="HOGENOM" id="CLU_845177_0_0_1"/>
<evidence type="ECO:0000313" key="1">
    <source>
        <dbReference type="EMBL" id="KIO28505.1"/>
    </source>
</evidence>
<dbReference type="AlphaFoldDB" id="A0A0C3QCM1"/>
<sequence length="329" mass="37264">MKHLRLENILLPWSSQLLTGLETLSLGIEGTIPVEEIVNIFIKSPSLQSFRLSCRSAGGQDFPSLPTPASSNPVHVAANSLEDVDLCFDDPRIASHILSWVSMPTCRSVRLAFKSMGMTDDIHSLNVALSQFASKIGHVMSQVGRTKFYIWAKHRFEWSISSEQESFQFSLEFSGLPLESFIECARNVALASALPLELEVYLRTMPRWIGEELGGWSEIIKLHVDSTFQSYDQEDEVVLFPDYLVQTQMDQVPGLSWPFPNLRELDLSGLECPLLKVFDMLNRRYLPSSDVERMKDLDIPVNIPPKLDIRIRDALEWEDAVIMPALESH</sequence>
<gene>
    <name evidence="1" type="ORF">M407DRAFT_22392</name>
</gene>
<keyword evidence="2" id="KW-1185">Reference proteome</keyword>
<evidence type="ECO:0008006" key="3">
    <source>
        <dbReference type="Google" id="ProtNLM"/>
    </source>
</evidence>
<proteinExistence type="predicted"/>